<dbReference type="PhylomeDB" id="K4CDS0"/>
<dbReference type="PANTHER" id="PTHR23155:SF1152">
    <property type="entry name" value="AAA+ ATPASE DOMAIN-CONTAINING PROTEIN"/>
    <property type="match status" value="1"/>
</dbReference>
<reference evidence="12" key="2">
    <citation type="submission" date="2015-06" db="UniProtKB">
        <authorList>
            <consortium name="EnsemblPlants"/>
        </authorList>
    </citation>
    <scope>IDENTIFICATION</scope>
    <source>
        <strain evidence="12">cv. Heinz 1706</strain>
    </source>
</reference>
<evidence type="ECO:0000256" key="5">
    <source>
        <dbReference type="ARBA" id="ARBA00022741"/>
    </source>
</evidence>
<keyword evidence="8" id="KW-0175">Coiled coil</keyword>
<keyword evidence="5" id="KW-0547">Nucleotide-binding</keyword>
<dbReference type="InterPro" id="IPR036388">
    <property type="entry name" value="WH-like_DNA-bd_sf"/>
</dbReference>
<dbReference type="Pfam" id="PF00931">
    <property type="entry name" value="NB-ARC"/>
    <property type="match status" value="1"/>
</dbReference>
<evidence type="ECO:0000256" key="9">
    <source>
        <dbReference type="ARBA" id="ARBA00023136"/>
    </source>
</evidence>
<dbReference type="PaxDb" id="4081-Solyc07g039440.1.1"/>
<evidence type="ECO:0000256" key="6">
    <source>
        <dbReference type="ARBA" id="ARBA00022821"/>
    </source>
</evidence>
<organism evidence="12">
    <name type="scientific">Solanum lycopersicum</name>
    <name type="common">Tomato</name>
    <name type="synonym">Lycopersicon esculentum</name>
    <dbReference type="NCBI Taxonomy" id="4081"/>
    <lineage>
        <taxon>Eukaryota</taxon>
        <taxon>Viridiplantae</taxon>
        <taxon>Streptophyta</taxon>
        <taxon>Embryophyta</taxon>
        <taxon>Tracheophyta</taxon>
        <taxon>Spermatophyta</taxon>
        <taxon>Magnoliopsida</taxon>
        <taxon>eudicotyledons</taxon>
        <taxon>Gunneridae</taxon>
        <taxon>Pentapetalae</taxon>
        <taxon>asterids</taxon>
        <taxon>lamiids</taxon>
        <taxon>Solanales</taxon>
        <taxon>Solanaceae</taxon>
        <taxon>Solanoideae</taxon>
        <taxon>Solaneae</taxon>
        <taxon>Solanum</taxon>
        <taxon>Solanum subgen. Lycopersicon</taxon>
    </lineage>
</organism>
<evidence type="ECO:0000256" key="7">
    <source>
        <dbReference type="ARBA" id="ARBA00022840"/>
    </source>
</evidence>
<dbReference type="SUPFAM" id="SSF52540">
    <property type="entry name" value="P-loop containing nucleoside triphosphate hydrolases"/>
    <property type="match status" value="1"/>
</dbReference>
<keyword evidence="7" id="KW-0067">ATP-binding</keyword>
<protein>
    <submittedName>
        <fullName evidence="12">Uncharacterized protein</fullName>
    </submittedName>
</protein>
<keyword evidence="13" id="KW-1185">Reference proteome</keyword>
<evidence type="ECO:0000256" key="1">
    <source>
        <dbReference type="ARBA" id="ARBA00004170"/>
    </source>
</evidence>
<evidence type="ECO:0000313" key="13">
    <source>
        <dbReference type="Proteomes" id="UP000004994"/>
    </source>
</evidence>
<dbReference type="STRING" id="4081.K4CDS0"/>
<dbReference type="InParanoid" id="K4CDS0"/>
<dbReference type="EnsemblPlants" id="Solyc07g039440.1.1">
    <property type="protein sequence ID" value="Solyc07g039440.1.1"/>
    <property type="gene ID" value="Solyc07g039440.1"/>
</dbReference>
<keyword evidence="9" id="KW-0472">Membrane</keyword>
<sequence length="215" mass="25353">MQENVDDQDYIFVGFQDVVQTFLAQLLKEEPRRSFLFIYSMMGLGKTTLARNLLKIPNIVSSYPTHAWICISQDYNTMDLLRTIIKSIQGCTKETLYLLERMTERDLEIHLRDLLKERENLMVVDDVWQREVKDHLWKNIKEDKSIEICNILSLSYNDLSTALKQCFLYFSIFPEDQVVKADNIIWLWMAGGFIPRGEERMEDVAEGFLNEMCFN</sequence>
<evidence type="ECO:0000313" key="12">
    <source>
        <dbReference type="EnsemblPlants" id="Solyc07g039440.1.1"/>
    </source>
</evidence>
<reference evidence="12" key="1">
    <citation type="journal article" date="2012" name="Nature">
        <title>The tomato genome sequence provides insights into fleshy fruit evolution.</title>
        <authorList>
            <consortium name="Tomato Genome Consortium"/>
        </authorList>
    </citation>
    <scope>NUCLEOTIDE SEQUENCE [LARGE SCALE GENOMIC DNA]</scope>
    <source>
        <strain evidence="12">cv. Heinz 1706</strain>
    </source>
</reference>
<evidence type="ECO:0000256" key="8">
    <source>
        <dbReference type="ARBA" id="ARBA00023054"/>
    </source>
</evidence>
<name>K4CDS0_SOLLC</name>
<comment type="subcellular location">
    <subcellularLocation>
        <location evidence="2">Cytoplasm</location>
    </subcellularLocation>
    <subcellularLocation>
        <location evidence="1">Membrane</location>
        <topology evidence="1">Peripheral membrane protein</topology>
    </subcellularLocation>
</comment>
<evidence type="ECO:0000256" key="2">
    <source>
        <dbReference type="ARBA" id="ARBA00004496"/>
    </source>
</evidence>
<dbReference type="InterPro" id="IPR002182">
    <property type="entry name" value="NB-ARC"/>
</dbReference>
<keyword evidence="4" id="KW-0963">Cytoplasm</keyword>
<evidence type="ECO:0000259" key="11">
    <source>
        <dbReference type="Pfam" id="PF23559"/>
    </source>
</evidence>
<feature type="domain" description="Disease resistance protein winged helix" evidence="11">
    <location>
        <begin position="172"/>
        <end position="213"/>
    </location>
</feature>
<accession>K4CDS0</accession>
<dbReference type="eggNOG" id="KOG4658">
    <property type="taxonomic scope" value="Eukaryota"/>
</dbReference>
<dbReference type="InterPro" id="IPR058922">
    <property type="entry name" value="WHD_DRP"/>
</dbReference>
<feature type="domain" description="NB-ARC" evidence="10">
    <location>
        <begin position="18"/>
        <end position="141"/>
    </location>
</feature>
<dbReference type="GO" id="GO:0005737">
    <property type="term" value="C:cytoplasm"/>
    <property type="evidence" value="ECO:0007669"/>
    <property type="project" value="UniProtKB-SubCell"/>
</dbReference>
<keyword evidence="6" id="KW-0611">Plant defense</keyword>
<evidence type="ECO:0000256" key="3">
    <source>
        <dbReference type="ARBA" id="ARBA00008894"/>
    </source>
</evidence>
<dbReference type="PANTHER" id="PTHR23155">
    <property type="entry name" value="DISEASE RESISTANCE PROTEIN RP"/>
    <property type="match status" value="1"/>
</dbReference>
<dbReference type="GO" id="GO:0016020">
    <property type="term" value="C:membrane"/>
    <property type="evidence" value="ECO:0007669"/>
    <property type="project" value="UniProtKB-SubCell"/>
</dbReference>
<dbReference type="InterPro" id="IPR027417">
    <property type="entry name" value="P-loop_NTPase"/>
</dbReference>
<dbReference type="Proteomes" id="UP000004994">
    <property type="component" value="Chromosome 7"/>
</dbReference>
<evidence type="ECO:0000259" key="10">
    <source>
        <dbReference type="Pfam" id="PF00931"/>
    </source>
</evidence>
<dbReference type="GO" id="GO:0043531">
    <property type="term" value="F:ADP binding"/>
    <property type="evidence" value="ECO:0007669"/>
    <property type="project" value="InterPro"/>
</dbReference>
<comment type="similarity">
    <text evidence="3">Belongs to the disease resistance NB-LRR family.</text>
</comment>
<dbReference type="AlphaFoldDB" id="K4CDS0"/>
<dbReference type="Pfam" id="PF23559">
    <property type="entry name" value="WHD_DRP"/>
    <property type="match status" value="1"/>
</dbReference>
<dbReference type="Gene3D" id="1.10.10.10">
    <property type="entry name" value="Winged helix-like DNA-binding domain superfamily/Winged helix DNA-binding domain"/>
    <property type="match status" value="1"/>
</dbReference>
<dbReference type="GO" id="GO:0006952">
    <property type="term" value="P:defense response"/>
    <property type="evidence" value="ECO:0007669"/>
    <property type="project" value="InterPro"/>
</dbReference>
<dbReference type="HOGENOM" id="CLU_1285227_0_0_1"/>
<proteinExistence type="inferred from homology"/>
<dbReference type="GO" id="GO:0005524">
    <property type="term" value="F:ATP binding"/>
    <property type="evidence" value="ECO:0007669"/>
    <property type="project" value="UniProtKB-KW"/>
</dbReference>
<dbReference type="Gene3D" id="3.40.50.300">
    <property type="entry name" value="P-loop containing nucleotide triphosphate hydrolases"/>
    <property type="match status" value="1"/>
</dbReference>
<dbReference type="PRINTS" id="PR00364">
    <property type="entry name" value="DISEASERSIST"/>
</dbReference>
<dbReference type="InterPro" id="IPR044974">
    <property type="entry name" value="Disease_R_plants"/>
</dbReference>
<evidence type="ECO:0000256" key="4">
    <source>
        <dbReference type="ARBA" id="ARBA00022490"/>
    </source>
</evidence>
<dbReference type="Gramene" id="Solyc07g039440.1.1">
    <property type="protein sequence ID" value="Solyc07g039440.1.1"/>
    <property type="gene ID" value="Solyc07g039440.1"/>
</dbReference>